<dbReference type="EMBL" id="JAGTJS010000014">
    <property type="protein sequence ID" value="KAH7248446.1"/>
    <property type="molecule type" value="Genomic_DNA"/>
</dbReference>
<comment type="subcellular location">
    <subcellularLocation>
        <location evidence="1">Membrane</location>
    </subcellularLocation>
</comment>
<dbReference type="InterPro" id="IPR003137">
    <property type="entry name" value="PA_domain"/>
</dbReference>
<evidence type="ECO:0000256" key="2">
    <source>
        <dbReference type="ARBA" id="ARBA00022692"/>
    </source>
</evidence>
<dbReference type="InterPro" id="IPR046450">
    <property type="entry name" value="PA_dom_sf"/>
</dbReference>
<dbReference type="InterPro" id="IPR001841">
    <property type="entry name" value="Znf_RING"/>
</dbReference>
<dbReference type="OrthoDB" id="5357315at2759"/>
<feature type="domain" description="RING-type" evidence="12">
    <location>
        <begin position="556"/>
        <end position="598"/>
    </location>
</feature>
<dbReference type="PROSITE" id="PS50089">
    <property type="entry name" value="ZF_RING_2"/>
    <property type="match status" value="1"/>
</dbReference>
<feature type="compositionally biased region" description="Basic and acidic residues" evidence="9">
    <location>
        <begin position="165"/>
        <end position="174"/>
    </location>
</feature>
<dbReference type="GO" id="GO:0006511">
    <property type="term" value="P:ubiquitin-dependent protein catabolic process"/>
    <property type="evidence" value="ECO:0007669"/>
    <property type="project" value="TreeGrafter"/>
</dbReference>
<protein>
    <recommendedName>
        <fullName evidence="12">RING-type domain-containing protein</fullName>
    </recommendedName>
</protein>
<dbReference type="InterPro" id="IPR013083">
    <property type="entry name" value="Znf_RING/FYVE/PHD"/>
</dbReference>
<dbReference type="GO" id="GO:0016020">
    <property type="term" value="C:membrane"/>
    <property type="evidence" value="ECO:0007669"/>
    <property type="project" value="UniProtKB-SubCell"/>
</dbReference>
<feature type="signal peptide" evidence="11">
    <location>
        <begin position="1"/>
        <end position="23"/>
    </location>
</feature>
<dbReference type="SUPFAM" id="SSF52025">
    <property type="entry name" value="PA domain"/>
    <property type="match status" value="1"/>
</dbReference>
<dbReference type="Gene3D" id="3.50.30.30">
    <property type="match status" value="1"/>
</dbReference>
<feature type="transmembrane region" description="Helical" evidence="10">
    <location>
        <begin position="420"/>
        <end position="440"/>
    </location>
</feature>
<dbReference type="SMART" id="SM00744">
    <property type="entry name" value="RINGv"/>
    <property type="match status" value="1"/>
</dbReference>
<dbReference type="FunFam" id="3.30.40.10:FF:000364">
    <property type="entry name" value="Protease-associated PA domain protein"/>
    <property type="match status" value="1"/>
</dbReference>
<dbReference type="PANTHER" id="PTHR22765">
    <property type="entry name" value="RING FINGER AND PROTEASE ASSOCIATED DOMAIN-CONTAINING"/>
    <property type="match status" value="1"/>
</dbReference>
<keyword evidence="6 10" id="KW-1133">Transmembrane helix</keyword>
<dbReference type="GO" id="GO:0008270">
    <property type="term" value="F:zinc ion binding"/>
    <property type="evidence" value="ECO:0007669"/>
    <property type="project" value="UniProtKB-KW"/>
</dbReference>
<dbReference type="Pfam" id="PF02225">
    <property type="entry name" value="PA"/>
    <property type="match status" value="1"/>
</dbReference>
<comment type="caution">
    <text evidence="13">The sequence shown here is derived from an EMBL/GenBank/DDBJ whole genome shotgun (WGS) entry which is preliminary data.</text>
</comment>
<organism evidence="13 14">
    <name type="scientific">Fusarium solani</name>
    <name type="common">Filamentous fungus</name>
    <dbReference type="NCBI Taxonomy" id="169388"/>
    <lineage>
        <taxon>Eukaryota</taxon>
        <taxon>Fungi</taxon>
        <taxon>Dikarya</taxon>
        <taxon>Ascomycota</taxon>
        <taxon>Pezizomycotina</taxon>
        <taxon>Sordariomycetes</taxon>
        <taxon>Hypocreomycetidae</taxon>
        <taxon>Hypocreales</taxon>
        <taxon>Nectriaceae</taxon>
        <taxon>Fusarium</taxon>
        <taxon>Fusarium solani species complex</taxon>
    </lineage>
</organism>
<evidence type="ECO:0000256" key="11">
    <source>
        <dbReference type="SAM" id="SignalP"/>
    </source>
</evidence>
<gene>
    <name evidence="13" type="ORF">B0J15DRAFT_537001</name>
</gene>
<evidence type="ECO:0000313" key="13">
    <source>
        <dbReference type="EMBL" id="KAH7248446.1"/>
    </source>
</evidence>
<keyword evidence="4 8" id="KW-0863">Zinc-finger</keyword>
<keyword evidence="3" id="KW-0479">Metal-binding</keyword>
<evidence type="ECO:0000256" key="4">
    <source>
        <dbReference type="ARBA" id="ARBA00022771"/>
    </source>
</evidence>
<evidence type="ECO:0000259" key="12">
    <source>
        <dbReference type="PROSITE" id="PS50089"/>
    </source>
</evidence>
<keyword evidence="2 10" id="KW-0812">Transmembrane</keyword>
<feature type="compositionally biased region" description="Low complexity" evidence="9">
    <location>
        <begin position="514"/>
        <end position="527"/>
    </location>
</feature>
<feature type="region of interest" description="Disordered" evidence="9">
    <location>
        <begin position="609"/>
        <end position="649"/>
    </location>
</feature>
<sequence>MRPPWIAILVLFLSASLFLLCRSIFPSPRSVTNLASKAAQDKAQHAESAPSKSSASVWAFTYYNTLFSLFSPNAAISLINGNSTSFIARPAAFGPRLAARGLTGQLWVGSGFAEDTLGVGGELGCNDLPGWDKDSATTAAKRALRATVPQAAVPEISHARHPKRGKEIDDRNNHDAITNSSRQPNALVDDVQPISDSDEIKGKVVLLMRGGCRFLDKVMWAQRRGAIAVIVGDNQKGIPLIQMLAHGPEVDNVAIPSVFSARTTAQIASSLAQRGSYVEDTLDDQRNPGLKLEPRTITPRNEMRSVSGVEVSSRFSRFFTCRRSPPSITSKHKLIRDSMVKRMVKTFGGPMTRHGIVTHVDELRCPDLGDRFDPTGKGERFLAKIFGSSEMIDDILDAPDLDVHEGLWVTLTPTSNATDILLVLVITSLITLTVYALLILRAKIRRKRWTAPKSVVERLPVLTYHTIASPPRLSPRAPSPTSSSPTTPLLLKTSFRLPPRPRTATGFPDDEYLPAPSSAIPTPSTGSQNGPQPDRDGASGGFSAEWRKYRGRQIVCVVCQEEYVDGMSQVMSLPCGHVFHADCITPWLTTCRRTCPICGGDVVQALVHGSSSEPNYEPYRDDSDDDEEPITDGSRSRSSDHESDLVETV</sequence>
<evidence type="ECO:0000256" key="7">
    <source>
        <dbReference type="ARBA" id="ARBA00023136"/>
    </source>
</evidence>
<dbReference type="AlphaFoldDB" id="A0A9P9GZX7"/>
<evidence type="ECO:0000256" key="9">
    <source>
        <dbReference type="SAM" id="MobiDB-lite"/>
    </source>
</evidence>
<accession>A0A9P9GZX7</accession>
<dbReference type="PANTHER" id="PTHR22765:SF406">
    <property type="entry name" value="PA AND RING FINGER DOMAIN PROTEIN (AFU_ORTHOLOGUE AFUA_2G02470)"/>
    <property type="match status" value="1"/>
</dbReference>
<feature type="region of interest" description="Disordered" evidence="9">
    <location>
        <begin position="154"/>
        <end position="184"/>
    </location>
</feature>
<proteinExistence type="predicted"/>
<dbReference type="InterPro" id="IPR051826">
    <property type="entry name" value="E3_ubiquitin-ligase_domain"/>
</dbReference>
<dbReference type="CDD" id="cd16454">
    <property type="entry name" value="RING-H2_PA-TM-RING"/>
    <property type="match status" value="1"/>
</dbReference>
<dbReference type="SUPFAM" id="SSF57850">
    <property type="entry name" value="RING/U-box"/>
    <property type="match status" value="1"/>
</dbReference>
<feature type="chain" id="PRO_5040352518" description="RING-type domain-containing protein" evidence="11">
    <location>
        <begin position="24"/>
        <end position="649"/>
    </location>
</feature>
<dbReference type="Pfam" id="PF13639">
    <property type="entry name" value="zf-RING_2"/>
    <property type="match status" value="1"/>
</dbReference>
<feature type="compositionally biased region" description="Polar residues" evidence="9">
    <location>
        <begin position="175"/>
        <end position="184"/>
    </location>
</feature>
<feature type="region of interest" description="Disordered" evidence="9">
    <location>
        <begin position="470"/>
        <end position="542"/>
    </location>
</feature>
<evidence type="ECO:0000256" key="8">
    <source>
        <dbReference type="PROSITE-ProRule" id="PRU00175"/>
    </source>
</evidence>
<dbReference type="GO" id="GO:0005737">
    <property type="term" value="C:cytoplasm"/>
    <property type="evidence" value="ECO:0007669"/>
    <property type="project" value="TreeGrafter"/>
</dbReference>
<keyword evidence="14" id="KW-1185">Reference proteome</keyword>
<evidence type="ECO:0000256" key="10">
    <source>
        <dbReference type="SAM" id="Phobius"/>
    </source>
</evidence>
<name>A0A9P9GZX7_FUSSL</name>
<evidence type="ECO:0000256" key="6">
    <source>
        <dbReference type="ARBA" id="ARBA00022989"/>
    </source>
</evidence>
<feature type="compositionally biased region" description="Basic and acidic residues" evidence="9">
    <location>
        <begin position="634"/>
        <end position="649"/>
    </location>
</feature>
<keyword evidence="11" id="KW-0732">Signal</keyword>
<evidence type="ECO:0000256" key="5">
    <source>
        <dbReference type="ARBA" id="ARBA00022833"/>
    </source>
</evidence>
<keyword evidence="7 10" id="KW-0472">Membrane</keyword>
<dbReference type="SMART" id="SM00184">
    <property type="entry name" value="RING"/>
    <property type="match status" value="1"/>
</dbReference>
<evidence type="ECO:0000256" key="1">
    <source>
        <dbReference type="ARBA" id="ARBA00004370"/>
    </source>
</evidence>
<evidence type="ECO:0000256" key="3">
    <source>
        <dbReference type="ARBA" id="ARBA00022723"/>
    </source>
</evidence>
<dbReference type="Gene3D" id="3.30.40.10">
    <property type="entry name" value="Zinc/RING finger domain, C3HC4 (zinc finger)"/>
    <property type="match status" value="1"/>
</dbReference>
<dbReference type="Proteomes" id="UP000736672">
    <property type="component" value="Unassembled WGS sequence"/>
</dbReference>
<dbReference type="InterPro" id="IPR011016">
    <property type="entry name" value="Znf_RING-CH"/>
</dbReference>
<keyword evidence="5" id="KW-0862">Zinc</keyword>
<feature type="compositionally biased region" description="Low complexity" evidence="9">
    <location>
        <begin position="470"/>
        <end position="494"/>
    </location>
</feature>
<reference evidence="13" key="1">
    <citation type="journal article" date="2021" name="Nat. Commun.">
        <title>Genetic determinants of endophytism in the Arabidopsis root mycobiome.</title>
        <authorList>
            <person name="Mesny F."/>
            <person name="Miyauchi S."/>
            <person name="Thiergart T."/>
            <person name="Pickel B."/>
            <person name="Atanasova L."/>
            <person name="Karlsson M."/>
            <person name="Huettel B."/>
            <person name="Barry K.W."/>
            <person name="Haridas S."/>
            <person name="Chen C."/>
            <person name="Bauer D."/>
            <person name="Andreopoulos W."/>
            <person name="Pangilinan J."/>
            <person name="LaButti K."/>
            <person name="Riley R."/>
            <person name="Lipzen A."/>
            <person name="Clum A."/>
            <person name="Drula E."/>
            <person name="Henrissat B."/>
            <person name="Kohler A."/>
            <person name="Grigoriev I.V."/>
            <person name="Martin F.M."/>
            <person name="Hacquard S."/>
        </authorList>
    </citation>
    <scope>NUCLEOTIDE SEQUENCE</scope>
    <source>
        <strain evidence="13">FSSC 5 MPI-SDFR-AT-0091</strain>
    </source>
</reference>
<dbReference type="GO" id="GO:0061630">
    <property type="term" value="F:ubiquitin protein ligase activity"/>
    <property type="evidence" value="ECO:0007669"/>
    <property type="project" value="TreeGrafter"/>
</dbReference>
<evidence type="ECO:0000313" key="14">
    <source>
        <dbReference type="Proteomes" id="UP000736672"/>
    </source>
</evidence>